<organism evidence="1 2">
    <name type="scientific">Kushneria pakistanensis</name>
    <dbReference type="NCBI Taxonomy" id="1508770"/>
    <lineage>
        <taxon>Bacteria</taxon>
        <taxon>Pseudomonadati</taxon>
        <taxon>Pseudomonadota</taxon>
        <taxon>Gammaproteobacteria</taxon>
        <taxon>Oceanospirillales</taxon>
        <taxon>Halomonadaceae</taxon>
        <taxon>Kushneria</taxon>
    </lineage>
</organism>
<dbReference type="RefSeq" id="WP_189520082.1">
    <property type="nucleotide sequence ID" value="NZ_BMZM01000006.1"/>
</dbReference>
<protein>
    <recommendedName>
        <fullName evidence="3">Phage tail protein</fullName>
    </recommendedName>
</protein>
<reference evidence="2" key="1">
    <citation type="journal article" date="2019" name="Int. J. Syst. Evol. Microbiol.">
        <title>The Global Catalogue of Microorganisms (GCM) 10K type strain sequencing project: providing services to taxonomists for standard genome sequencing and annotation.</title>
        <authorList>
            <consortium name="The Broad Institute Genomics Platform"/>
            <consortium name="The Broad Institute Genome Sequencing Center for Infectious Disease"/>
            <person name="Wu L."/>
            <person name="Ma J."/>
        </authorList>
    </citation>
    <scope>NUCLEOTIDE SEQUENCE [LARGE SCALE GENOMIC DNA]</scope>
    <source>
        <strain evidence="2">KCTC 42082</strain>
    </source>
</reference>
<dbReference type="EMBL" id="BMZM01000006">
    <property type="protein sequence ID" value="GHC34728.1"/>
    <property type="molecule type" value="Genomic_DNA"/>
</dbReference>
<evidence type="ECO:0008006" key="3">
    <source>
        <dbReference type="Google" id="ProtNLM"/>
    </source>
</evidence>
<keyword evidence="2" id="KW-1185">Reference proteome</keyword>
<sequence>MAAEVMMALGDFQFSITGPQYQQLQTSMSWRWAQKDRYRRKPGLQFHGADAVTKKLSIAVYPERNRDLQVMGRLKAMGDAGQPVRLVAGGSRWVMGLIVPAGTDLGLWVVNQLDVTEELFMGDGTPMSIQGTLSITEYGDDGVFA</sequence>
<accession>A0ABQ3FQU5</accession>
<comment type="caution">
    <text evidence="1">The sequence shown here is derived from an EMBL/GenBank/DDBJ whole genome shotgun (WGS) entry which is preliminary data.</text>
</comment>
<dbReference type="Pfam" id="PF06995">
    <property type="entry name" value="Phage_P2_GpU"/>
    <property type="match status" value="1"/>
</dbReference>
<gene>
    <name evidence="1" type="ORF">GCM10010082_31830</name>
</gene>
<evidence type="ECO:0000313" key="1">
    <source>
        <dbReference type="EMBL" id="GHC34728.1"/>
    </source>
</evidence>
<dbReference type="Proteomes" id="UP000604243">
    <property type="component" value="Unassembled WGS sequence"/>
</dbReference>
<proteinExistence type="predicted"/>
<name>A0ABQ3FQU5_9GAMM</name>
<evidence type="ECO:0000313" key="2">
    <source>
        <dbReference type="Proteomes" id="UP000604243"/>
    </source>
</evidence>
<dbReference type="InterPro" id="IPR009734">
    <property type="entry name" value="Myoviridae_GpU"/>
</dbReference>